<accession>W6M935</accession>
<dbReference type="AlphaFoldDB" id="W6M935"/>
<evidence type="ECO:0000313" key="3">
    <source>
        <dbReference type="Proteomes" id="UP000035760"/>
    </source>
</evidence>
<feature type="transmembrane region" description="Helical" evidence="1">
    <location>
        <begin position="12"/>
        <end position="31"/>
    </location>
</feature>
<dbReference type="RefSeq" id="WP_048676769.1">
    <property type="nucleotide sequence ID" value="NZ_CBTJ020000111.1"/>
</dbReference>
<sequence length="329" mass="36998">MSLELFKNIAQNAGLSGLVVLVFLIIIRILIVKGAEAGIFGTLSQEQTFKIFIKIINYTMGFCLSIIVLSAAIDLWAKNKSDNIFIDQEKFFNAVRVGDIKAIDLYMRAGINPHANADDRQLPIHLSKNTTNVVEVLELLRKYGLDINYIYFARRTTGPQENRFLFWATINENQALLDALLKDGADPNFETEIRGVGASFKQSLRKVAEEKAQEDNASTVSKEILKKLISSGAELSKQEKEEEVRKKPPSPEQVQACVQEMNRTPLKDWYEEASNFDHLKPSSYTIRQAILAELKTQLLIGVVSNSNAAQILAQAIRRNCLIYGRDFAK</sequence>
<dbReference type="InterPro" id="IPR036770">
    <property type="entry name" value="Ankyrin_rpt-contain_sf"/>
</dbReference>
<organism evidence="2 3">
    <name type="scientific">Candidatus Competibacter denitrificans Run_A_D11</name>
    <dbReference type="NCBI Taxonomy" id="1400863"/>
    <lineage>
        <taxon>Bacteria</taxon>
        <taxon>Pseudomonadati</taxon>
        <taxon>Pseudomonadota</taxon>
        <taxon>Gammaproteobacteria</taxon>
        <taxon>Candidatus Competibacteraceae</taxon>
        <taxon>Candidatus Competibacter</taxon>
    </lineage>
</organism>
<keyword evidence="1" id="KW-1133">Transmembrane helix</keyword>
<keyword evidence="1" id="KW-0472">Membrane</keyword>
<keyword evidence="1" id="KW-0812">Transmembrane</keyword>
<evidence type="ECO:0000256" key="1">
    <source>
        <dbReference type="SAM" id="Phobius"/>
    </source>
</evidence>
<dbReference type="SUPFAM" id="SSF48403">
    <property type="entry name" value="Ankyrin repeat"/>
    <property type="match status" value="1"/>
</dbReference>
<protein>
    <submittedName>
        <fullName evidence="2">Uncharacterized protein</fullName>
    </submittedName>
</protein>
<dbReference type="STRING" id="1400863.BN873_980127"/>
<dbReference type="Proteomes" id="UP000035760">
    <property type="component" value="Unassembled WGS sequence"/>
</dbReference>
<reference evidence="2" key="1">
    <citation type="submission" date="2013-07" db="EMBL/GenBank/DDBJ databases">
        <authorList>
            <person name="McIlroy S."/>
        </authorList>
    </citation>
    <scope>NUCLEOTIDE SEQUENCE [LARGE SCALE GENOMIC DNA]</scope>
    <source>
        <strain evidence="2">Run_A_D11</strain>
    </source>
</reference>
<proteinExistence type="predicted"/>
<comment type="caution">
    <text evidence="2">The sequence shown here is derived from an EMBL/GenBank/DDBJ whole genome shotgun (WGS) entry which is preliminary data.</text>
</comment>
<gene>
    <name evidence="2" type="ORF">BN873_980127</name>
</gene>
<dbReference type="EMBL" id="CBTJ020000111">
    <property type="protein sequence ID" value="CDI04526.1"/>
    <property type="molecule type" value="Genomic_DNA"/>
</dbReference>
<evidence type="ECO:0000313" key="2">
    <source>
        <dbReference type="EMBL" id="CDI04526.1"/>
    </source>
</evidence>
<keyword evidence="3" id="KW-1185">Reference proteome</keyword>
<reference evidence="2" key="2">
    <citation type="submission" date="2014-03" db="EMBL/GenBank/DDBJ databases">
        <title>Candidatus Competibacter-lineage genomes retrieved from metagenomes reveal functional metabolic diversity.</title>
        <authorList>
            <person name="McIlroy S.J."/>
            <person name="Albertsen M."/>
            <person name="Andresen E.K."/>
            <person name="Saunders A.M."/>
            <person name="Kristiansen R."/>
            <person name="Stokholm-Bjerregaard M."/>
            <person name="Nielsen K.L."/>
            <person name="Nielsen P.H."/>
        </authorList>
    </citation>
    <scope>NUCLEOTIDE SEQUENCE</scope>
    <source>
        <strain evidence="2">Run_A_D11</strain>
    </source>
</reference>
<name>W6M935_9GAMM</name>
<dbReference type="Gene3D" id="1.25.40.20">
    <property type="entry name" value="Ankyrin repeat-containing domain"/>
    <property type="match status" value="1"/>
</dbReference>
<feature type="transmembrane region" description="Helical" evidence="1">
    <location>
        <begin position="51"/>
        <end position="73"/>
    </location>
</feature>